<dbReference type="AlphaFoldDB" id="A0AAF0R669"/>
<gene>
    <name evidence="1" type="ORF">MTR67_030539</name>
</gene>
<protein>
    <submittedName>
        <fullName evidence="1">Uncharacterized protein</fullName>
    </submittedName>
</protein>
<dbReference type="EMBL" id="CP133618">
    <property type="protein sequence ID" value="WMV37154.1"/>
    <property type="molecule type" value="Genomic_DNA"/>
</dbReference>
<evidence type="ECO:0000313" key="2">
    <source>
        <dbReference type="Proteomes" id="UP001234989"/>
    </source>
</evidence>
<reference evidence="1" key="1">
    <citation type="submission" date="2023-08" db="EMBL/GenBank/DDBJ databases">
        <title>A de novo genome assembly of Solanum verrucosum Schlechtendal, a Mexican diploid species geographically isolated from the other diploid A-genome species in potato relatives.</title>
        <authorList>
            <person name="Hosaka K."/>
        </authorList>
    </citation>
    <scope>NUCLEOTIDE SEQUENCE</scope>
    <source>
        <tissue evidence="1">Young leaves</tissue>
    </source>
</reference>
<evidence type="ECO:0000313" key="1">
    <source>
        <dbReference type="EMBL" id="WMV37154.1"/>
    </source>
</evidence>
<name>A0AAF0R669_SOLVR</name>
<dbReference type="PANTHER" id="PTHR33022">
    <property type="entry name" value="DUF1985 DOMAIN-CONTAINING PROTEIN"/>
    <property type="match status" value="1"/>
</dbReference>
<sequence>DKETGTLLESPHPFEVELLHNIMQQDCDNLGYKLFVAAFFEFLSDGIPVPSNGFRSDFCHTRYASLIWEYGIEKAKARYVSPPRPKSQSQQQLKKIWLIYLY</sequence>
<feature type="non-terminal residue" evidence="1">
    <location>
        <position position="1"/>
    </location>
</feature>
<keyword evidence="2" id="KW-1185">Reference proteome</keyword>
<accession>A0AAF0R669</accession>
<dbReference type="Proteomes" id="UP001234989">
    <property type="component" value="Chromosome 7"/>
</dbReference>
<dbReference type="PANTHER" id="PTHR33022:SF13">
    <property type="entry name" value="UBIQUITIN-LIKE PROTEASE FAMILY PROFILE DOMAIN-CONTAINING PROTEIN"/>
    <property type="match status" value="1"/>
</dbReference>
<proteinExistence type="predicted"/>
<organism evidence="1 2">
    <name type="scientific">Solanum verrucosum</name>
    <dbReference type="NCBI Taxonomy" id="315347"/>
    <lineage>
        <taxon>Eukaryota</taxon>
        <taxon>Viridiplantae</taxon>
        <taxon>Streptophyta</taxon>
        <taxon>Embryophyta</taxon>
        <taxon>Tracheophyta</taxon>
        <taxon>Spermatophyta</taxon>
        <taxon>Magnoliopsida</taxon>
        <taxon>eudicotyledons</taxon>
        <taxon>Gunneridae</taxon>
        <taxon>Pentapetalae</taxon>
        <taxon>asterids</taxon>
        <taxon>lamiids</taxon>
        <taxon>Solanales</taxon>
        <taxon>Solanaceae</taxon>
        <taxon>Solanoideae</taxon>
        <taxon>Solaneae</taxon>
        <taxon>Solanum</taxon>
    </lineage>
</organism>